<proteinExistence type="predicted"/>
<dbReference type="AlphaFoldDB" id="A0A239PYT8"/>
<keyword evidence="1" id="KW-0472">Membrane</keyword>
<accession>A0A239PYT8</accession>
<organism evidence="3 4">
    <name type="scientific">Amphiplicatus metriothermophilus</name>
    <dbReference type="NCBI Taxonomy" id="1519374"/>
    <lineage>
        <taxon>Bacteria</taxon>
        <taxon>Pseudomonadati</taxon>
        <taxon>Pseudomonadota</taxon>
        <taxon>Alphaproteobacteria</taxon>
        <taxon>Parvularculales</taxon>
        <taxon>Parvularculaceae</taxon>
        <taxon>Amphiplicatus</taxon>
    </lineage>
</organism>
<sequence length="175" mass="20018">MAGYVESTLAGGEEIVYRAHFNWTYSFFPILWFAIGSAPLAMYVYLQYFAEIPATRLTFGWWAAWIGFACGALILLSHLIMLWTTEFVVTSYRFVYKRGWIKRDTQEVSLNKIEEITLHQSILGRIFGYGKLVLRGTGVGVIELPDLDNPVTVRRHIENAKTALRRSNSGDRDDD</sequence>
<dbReference type="InterPro" id="IPR005182">
    <property type="entry name" value="YdbS-like_PH"/>
</dbReference>
<evidence type="ECO:0000313" key="4">
    <source>
        <dbReference type="Proteomes" id="UP000198346"/>
    </source>
</evidence>
<evidence type="ECO:0000256" key="1">
    <source>
        <dbReference type="SAM" id="Phobius"/>
    </source>
</evidence>
<dbReference type="PANTHER" id="PTHR37938:SF1">
    <property type="entry name" value="BLL0215 PROTEIN"/>
    <property type="match status" value="1"/>
</dbReference>
<dbReference type="PANTHER" id="PTHR37938">
    <property type="entry name" value="BLL0215 PROTEIN"/>
    <property type="match status" value="1"/>
</dbReference>
<keyword evidence="1" id="KW-1133">Transmembrane helix</keyword>
<evidence type="ECO:0000259" key="2">
    <source>
        <dbReference type="Pfam" id="PF03703"/>
    </source>
</evidence>
<dbReference type="Proteomes" id="UP000198346">
    <property type="component" value="Unassembled WGS sequence"/>
</dbReference>
<keyword evidence="1" id="KW-0812">Transmembrane</keyword>
<reference evidence="3 4" key="1">
    <citation type="submission" date="2017-07" db="EMBL/GenBank/DDBJ databases">
        <authorList>
            <person name="Sun Z.S."/>
            <person name="Albrecht U."/>
            <person name="Echele G."/>
            <person name="Lee C.C."/>
        </authorList>
    </citation>
    <scope>NUCLEOTIDE SEQUENCE [LARGE SCALE GENOMIC DNA]</scope>
    <source>
        <strain evidence="3 4">CGMCC 1.12710</strain>
    </source>
</reference>
<protein>
    <submittedName>
        <fullName evidence="3">PH domain-containing protein</fullName>
    </submittedName>
</protein>
<keyword evidence="4" id="KW-1185">Reference proteome</keyword>
<name>A0A239PYT8_9PROT</name>
<dbReference type="Pfam" id="PF03703">
    <property type="entry name" value="bPH_2"/>
    <property type="match status" value="1"/>
</dbReference>
<dbReference type="RefSeq" id="WP_089412867.1">
    <property type="nucleotide sequence ID" value="NZ_FZQA01000006.1"/>
</dbReference>
<feature type="domain" description="YdbS-like PH" evidence="2">
    <location>
        <begin position="84"/>
        <end position="157"/>
    </location>
</feature>
<evidence type="ECO:0000313" key="3">
    <source>
        <dbReference type="EMBL" id="SNT74837.1"/>
    </source>
</evidence>
<feature type="transmembrane region" description="Helical" evidence="1">
    <location>
        <begin position="58"/>
        <end position="83"/>
    </location>
</feature>
<feature type="transmembrane region" description="Helical" evidence="1">
    <location>
        <begin position="27"/>
        <end position="46"/>
    </location>
</feature>
<gene>
    <name evidence="3" type="ORF">SAMN06297382_2427</name>
</gene>
<dbReference type="EMBL" id="FZQA01000006">
    <property type="protein sequence ID" value="SNT74837.1"/>
    <property type="molecule type" value="Genomic_DNA"/>
</dbReference>
<dbReference type="OrthoDB" id="7364486at2"/>